<proteinExistence type="predicted"/>
<comment type="caution">
    <text evidence="1">The sequence shown here is derived from an EMBL/GenBank/DDBJ whole genome shotgun (WGS) entry which is preliminary data.</text>
</comment>
<evidence type="ECO:0008006" key="3">
    <source>
        <dbReference type="Google" id="ProtNLM"/>
    </source>
</evidence>
<protein>
    <recommendedName>
        <fullName evidence="3">DUF1902 domain-containing protein</fullName>
    </recommendedName>
</protein>
<evidence type="ECO:0000313" key="1">
    <source>
        <dbReference type="EMBL" id="MDP9792583.1"/>
    </source>
</evidence>
<dbReference type="Proteomes" id="UP001240984">
    <property type="component" value="Unassembled WGS sequence"/>
</dbReference>
<evidence type="ECO:0000313" key="2">
    <source>
        <dbReference type="Proteomes" id="UP001240984"/>
    </source>
</evidence>
<name>A0ABT9MMF4_9ACTN</name>
<gene>
    <name evidence="1" type="ORF">J2S43_001095</name>
</gene>
<sequence>MSRHDLQPLNESATCITVGWDRPLGTFFAHVYLADDEPQELDIPSLAIGEDFHEVTDPADVIDMVRPYAHLPADLADTLRADERAEGCSEAPLAIVLISTAALDTNEWPCPF</sequence>
<reference evidence="1 2" key="1">
    <citation type="submission" date="2023-07" db="EMBL/GenBank/DDBJ databases">
        <title>Sequencing the genomes of 1000 actinobacteria strains.</title>
        <authorList>
            <person name="Klenk H.-P."/>
        </authorList>
    </citation>
    <scope>NUCLEOTIDE SEQUENCE [LARGE SCALE GENOMIC DNA]</scope>
    <source>
        <strain evidence="1 2">DSM 44710</strain>
    </source>
</reference>
<dbReference type="EMBL" id="JAUSRA010000001">
    <property type="protein sequence ID" value="MDP9792583.1"/>
    <property type="molecule type" value="Genomic_DNA"/>
</dbReference>
<accession>A0ABT9MMF4</accession>
<dbReference type="RefSeq" id="WP_306827459.1">
    <property type="nucleotide sequence ID" value="NZ_JAUSRA010000001.1"/>
</dbReference>
<organism evidence="1 2">
    <name type="scientific">Catenuloplanes nepalensis</name>
    <dbReference type="NCBI Taxonomy" id="587533"/>
    <lineage>
        <taxon>Bacteria</taxon>
        <taxon>Bacillati</taxon>
        <taxon>Actinomycetota</taxon>
        <taxon>Actinomycetes</taxon>
        <taxon>Micromonosporales</taxon>
        <taxon>Micromonosporaceae</taxon>
        <taxon>Catenuloplanes</taxon>
    </lineage>
</organism>
<keyword evidence="2" id="KW-1185">Reference proteome</keyword>